<comment type="caution">
    <text evidence="1">The sequence shown here is derived from an EMBL/GenBank/DDBJ whole genome shotgun (WGS) entry which is preliminary data.</text>
</comment>
<sequence length="207" mass="24167">MEQLRFEFALLPTSDGKSNIYCVTSIATKEQKIFAIPEEIQSVGLHKELIKTSAYNKVKPSLKKRYQTRKVWIKMSDELSKIYVDEDGNLQFGEQYLEEIEQKVTSGGQVTDTQSLEKLFSKLIESTQEIKKQNLKYIAEKFVIDKFTSKNSHASQWIEMFEKECARFDIIEDGKKIEILRLFMDKSCADWYSSMIIKLTLDSDWTE</sequence>
<name>A0AAW1VAS9_9CUCU</name>
<dbReference type="AlphaFoldDB" id="A0AAW1VAS9"/>
<dbReference type="EMBL" id="JARQZJ010000138">
    <property type="protein sequence ID" value="KAK9892782.1"/>
    <property type="molecule type" value="Genomic_DNA"/>
</dbReference>
<keyword evidence="2" id="KW-1185">Reference proteome</keyword>
<evidence type="ECO:0000313" key="1">
    <source>
        <dbReference type="EMBL" id="KAK9892782.1"/>
    </source>
</evidence>
<proteinExistence type="predicted"/>
<accession>A0AAW1VAS9</accession>
<evidence type="ECO:0000313" key="2">
    <source>
        <dbReference type="Proteomes" id="UP001431783"/>
    </source>
</evidence>
<reference evidence="1 2" key="1">
    <citation type="submission" date="2023-03" db="EMBL/GenBank/DDBJ databases">
        <title>Genome insight into feeding habits of ladybird beetles.</title>
        <authorList>
            <person name="Li H.-S."/>
            <person name="Huang Y.-H."/>
            <person name="Pang H."/>
        </authorList>
    </citation>
    <scope>NUCLEOTIDE SEQUENCE [LARGE SCALE GENOMIC DNA]</scope>
    <source>
        <strain evidence="1">SYSU_2023b</strain>
        <tissue evidence="1">Whole body</tissue>
    </source>
</reference>
<dbReference type="Proteomes" id="UP001431783">
    <property type="component" value="Unassembled WGS sequence"/>
</dbReference>
<protein>
    <submittedName>
        <fullName evidence="1">Uncharacterized protein</fullName>
    </submittedName>
</protein>
<organism evidence="1 2">
    <name type="scientific">Henosepilachna vigintioctopunctata</name>
    <dbReference type="NCBI Taxonomy" id="420089"/>
    <lineage>
        <taxon>Eukaryota</taxon>
        <taxon>Metazoa</taxon>
        <taxon>Ecdysozoa</taxon>
        <taxon>Arthropoda</taxon>
        <taxon>Hexapoda</taxon>
        <taxon>Insecta</taxon>
        <taxon>Pterygota</taxon>
        <taxon>Neoptera</taxon>
        <taxon>Endopterygota</taxon>
        <taxon>Coleoptera</taxon>
        <taxon>Polyphaga</taxon>
        <taxon>Cucujiformia</taxon>
        <taxon>Coccinelloidea</taxon>
        <taxon>Coccinellidae</taxon>
        <taxon>Epilachninae</taxon>
        <taxon>Epilachnini</taxon>
        <taxon>Henosepilachna</taxon>
    </lineage>
</organism>
<gene>
    <name evidence="1" type="ORF">WA026_021973</name>
</gene>